<accession>A0ACB8SNA9</accession>
<name>A0ACB8SNA9_9AGAM</name>
<reference evidence="1" key="2">
    <citation type="journal article" date="2022" name="New Phytol.">
        <title>Evolutionary transition to the ectomycorrhizal habit in the genomes of a hyperdiverse lineage of mushroom-forming fungi.</title>
        <authorList>
            <person name="Looney B."/>
            <person name="Miyauchi S."/>
            <person name="Morin E."/>
            <person name="Drula E."/>
            <person name="Courty P.E."/>
            <person name="Kohler A."/>
            <person name="Kuo A."/>
            <person name="LaButti K."/>
            <person name="Pangilinan J."/>
            <person name="Lipzen A."/>
            <person name="Riley R."/>
            <person name="Andreopoulos W."/>
            <person name="He G."/>
            <person name="Johnson J."/>
            <person name="Nolan M."/>
            <person name="Tritt A."/>
            <person name="Barry K.W."/>
            <person name="Grigoriev I.V."/>
            <person name="Nagy L.G."/>
            <person name="Hibbett D."/>
            <person name="Henrissat B."/>
            <person name="Matheny P.B."/>
            <person name="Labbe J."/>
            <person name="Martin F.M."/>
        </authorList>
    </citation>
    <scope>NUCLEOTIDE SEQUENCE</scope>
    <source>
        <strain evidence="1">HHB10654</strain>
    </source>
</reference>
<comment type="caution">
    <text evidence="1">The sequence shown here is derived from an EMBL/GenBank/DDBJ whole genome shotgun (WGS) entry which is preliminary data.</text>
</comment>
<evidence type="ECO:0000313" key="1">
    <source>
        <dbReference type="EMBL" id="KAI0057994.1"/>
    </source>
</evidence>
<dbReference type="Proteomes" id="UP000814140">
    <property type="component" value="Unassembled WGS sequence"/>
</dbReference>
<evidence type="ECO:0000313" key="2">
    <source>
        <dbReference type="Proteomes" id="UP000814140"/>
    </source>
</evidence>
<reference evidence="1" key="1">
    <citation type="submission" date="2021-03" db="EMBL/GenBank/DDBJ databases">
        <authorList>
            <consortium name="DOE Joint Genome Institute"/>
            <person name="Ahrendt S."/>
            <person name="Looney B.P."/>
            <person name="Miyauchi S."/>
            <person name="Morin E."/>
            <person name="Drula E."/>
            <person name="Courty P.E."/>
            <person name="Chicoki N."/>
            <person name="Fauchery L."/>
            <person name="Kohler A."/>
            <person name="Kuo A."/>
            <person name="Labutti K."/>
            <person name="Pangilinan J."/>
            <person name="Lipzen A."/>
            <person name="Riley R."/>
            <person name="Andreopoulos W."/>
            <person name="He G."/>
            <person name="Johnson J."/>
            <person name="Barry K.W."/>
            <person name="Grigoriev I.V."/>
            <person name="Nagy L."/>
            <person name="Hibbett D."/>
            <person name="Henrissat B."/>
            <person name="Matheny P.B."/>
            <person name="Labbe J."/>
            <person name="Martin F."/>
        </authorList>
    </citation>
    <scope>NUCLEOTIDE SEQUENCE</scope>
    <source>
        <strain evidence="1">HHB10654</strain>
    </source>
</reference>
<keyword evidence="2" id="KW-1185">Reference proteome</keyword>
<gene>
    <name evidence="1" type="ORF">BV25DRAFT_1324841</name>
</gene>
<protein>
    <submittedName>
        <fullName evidence="1">Uncharacterized protein</fullName>
    </submittedName>
</protein>
<sequence>MALRYSNPRPISIYVDYASLEILSYRDMVILTLENLWRARDLSLGAFIECPEKEVVLKLMKLLAYKPAPKLQSLTLSFDQDSEIIIDEECNPIFCGEPQPNLRILILWRAALTRQHHFFGLPLTVLELKDCSIGTMDAEGQYAGNIDDLLCVLDSLSTLRRLILREHRVSGDLTPSFSSHSIVLPALESLEIVDRHFKTMEVLMDCLLFPDTVELHLCDNTPHPPSLLDRASRLQAVVLKYLHYRLAAGLSFHSLAVEVERVQCGDLWTFAASTAPTTPPPIGDDIVDRRGWHQRIRVSICTDYDPDATTLPTLLQLLPATHAVRTFSIVSWPYPLARAWLDVLAGFSQITRINVPAHCVHALLYGLTGSLYPHSTICPRLRTVCSQSGVLSDAGPRVNRIVSYLAEQRMAAVPLQLPRYSQPVTLDFQPLRTSLGVDIRTWDERPLRW</sequence>
<organism evidence="1 2">
    <name type="scientific">Artomyces pyxidatus</name>
    <dbReference type="NCBI Taxonomy" id="48021"/>
    <lineage>
        <taxon>Eukaryota</taxon>
        <taxon>Fungi</taxon>
        <taxon>Dikarya</taxon>
        <taxon>Basidiomycota</taxon>
        <taxon>Agaricomycotina</taxon>
        <taxon>Agaricomycetes</taxon>
        <taxon>Russulales</taxon>
        <taxon>Auriscalpiaceae</taxon>
        <taxon>Artomyces</taxon>
    </lineage>
</organism>
<dbReference type="EMBL" id="MU277240">
    <property type="protein sequence ID" value="KAI0057994.1"/>
    <property type="molecule type" value="Genomic_DNA"/>
</dbReference>
<proteinExistence type="predicted"/>